<organism evidence="2 3">
    <name type="scientific">Ditylenchus dipsaci</name>
    <dbReference type="NCBI Taxonomy" id="166011"/>
    <lineage>
        <taxon>Eukaryota</taxon>
        <taxon>Metazoa</taxon>
        <taxon>Ecdysozoa</taxon>
        <taxon>Nematoda</taxon>
        <taxon>Chromadorea</taxon>
        <taxon>Rhabditida</taxon>
        <taxon>Tylenchina</taxon>
        <taxon>Tylenchomorpha</taxon>
        <taxon>Sphaerularioidea</taxon>
        <taxon>Anguinidae</taxon>
        <taxon>Anguininae</taxon>
        <taxon>Ditylenchus</taxon>
    </lineage>
</organism>
<proteinExistence type="predicted"/>
<name>A0A915E7Y2_9BILA</name>
<protein>
    <submittedName>
        <fullName evidence="3">Uncharacterized protein</fullName>
    </submittedName>
</protein>
<keyword evidence="2" id="KW-1185">Reference proteome</keyword>
<evidence type="ECO:0000313" key="3">
    <source>
        <dbReference type="WBParaSite" id="jg3297"/>
    </source>
</evidence>
<dbReference type="AlphaFoldDB" id="A0A915E7Y2"/>
<accession>A0A915E7Y2</accession>
<dbReference type="PROSITE" id="PS00092">
    <property type="entry name" value="N6_MTASE"/>
    <property type="match status" value="1"/>
</dbReference>
<sequence length="458" mass="52109">MSNVPLSLRKKYVLAYLDYILYDLLEHYGFITTAFLHQSYDEISKTSLKEDLATFQVDLTDVIREVNPNSFIAFDNEDNRGFLRRDYINQRVVPIEKSLCDCSQSEDCDSAISTPNSLASLSSTDVKDLSTTIDDESQSSKPKSEEIVSSNEFEQETKKSYASIIKDPPFYDPATRKIGAQPLLVCNSQLLMQSQPEVFYNTRMHGSDHLLIQPYFSYPFSYVVAVDSSAWLNSANEPLFPIPSTFNPAMYYGPSSKKSDKKDRLVPRPKKILSVTSPGSASQTGIPKKTFFSEPIHSKLTEECFVLVKKKEELKRAKLKTEQFTASSSKQNVEEEKEIASDVATLMLDLITFIDRVQLPVQPDSQKMKPWDCWQMPVLINQLSISSNTSTGKIVDQKKEDLDLEEENEILSWSSIVELTISQNSPLQTQKVCRKFSNAFLGWNFEEDLLNSKRLNYK</sequence>
<dbReference type="GO" id="GO:0003676">
    <property type="term" value="F:nucleic acid binding"/>
    <property type="evidence" value="ECO:0007669"/>
    <property type="project" value="InterPro"/>
</dbReference>
<evidence type="ECO:0000313" key="2">
    <source>
        <dbReference type="Proteomes" id="UP000887574"/>
    </source>
</evidence>
<dbReference type="Proteomes" id="UP000887574">
    <property type="component" value="Unplaced"/>
</dbReference>
<dbReference type="InterPro" id="IPR002052">
    <property type="entry name" value="DNA_methylase_N6_adenine_CS"/>
</dbReference>
<dbReference type="GO" id="GO:0032259">
    <property type="term" value="P:methylation"/>
    <property type="evidence" value="ECO:0007669"/>
    <property type="project" value="InterPro"/>
</dbReference>
<evidence type="ECO:0000256" key="1">
    <source>
        <dbReference type="SAM" id="MobiDB-lite"/>
    </source>
</evidence>
<dbReference type="GO" id="GO:0008168">
    <property type="term" value="F:methyltransferase activity"/>
    <property type="evidence" value="ECO:0007669"/>
    <property type="project" value="InterPro"/>
</dbReference>
<feature type="region of interest" description="Disordered" evidence="1">
    <location>
        <begin position="131"/>
        <end position="154"/>
    </location>
</feature>
<reference evidence="3" key="1">
    <citation type="submission" date="2022-11" db="UniProtKB">
        <authorList>
            <consortium name="WormBaseParasite"/>
        </authorList>
    </citation>
    <scope>IDENTIFICATION</scope>
</reference>
<dbReference type="WBParaSite" id="jg3297">
    <property type="protein sequence ID" value="jg3297"/>
    <property type="gene ID" value="jg3297"/>
</dbReference>